<evidence type="ECO:0000313" key="3">
    <source>
        <dbReference type="EMBL" id="QDT54951.1"/>
    </source>
</evidence>
<accession>A0A517SFP8</accession>
<gene>
    <name evidence="3" type="ORF">Pan44_29920</name>
</gene>
<sequence length="440" mass="47806">MPPLSRPRRRRMLLMNESPIGNEVVEPAQAEIPSSIARTAGTMQQQFLEDCGVPEGFEVQISVQGRPEVHTVHVDAAFTFLGRDEECGVRLAGAEIGRHHAYLQAVAGQFMVVDLGSRTGIRQNGRAVRAALLSPGETIELGPYTLRVSNDARSDFHDLPTDSLAHRGNPPIALAFVNQSKPIDPWTLDTPATLIGSAKPCRIRLEHATVTPQHAAIIRGFTRWWIVDLNSQAGTNLDDRPVPFGPLKVGSRIRLGRFQIEIQRPKVAESVVQAPIFDEGNVHTPSAARTPSLVNVVPTMPMADAPAAAPGPQVVNEHLVLELFKEFAALHERTVSQMQQSFREMLEVATTNRTALPAPPAAEMAAPDVATEPAPAAAAAPEPVEELEPSLTDLMHSDDPEERAAAQELLAAQMRSLDAKLRGEREGIAKRLLRSLSLTK</sequence>
<dbReference type="InterPro" id="IPR008984">
    <property type="entry name" value="SMAD_FHA_dom_sf"/>
</dbReference>
<dbReference type="Proteomes" id="UP000315700">
    <property type="component" value="Chromosome"/>
</dbReference>
<dbReference type="Pfam" id="PF00498">
    <property type="entry name" value="FHA"/>
    <property type="match status" value="2"/>
</dbReference>
<dbReference type="InParanoid" id="A0A517SFP8"/>
<proteinExistence type="predicted"/>
<dbReference type="RefSeq" id="WP_145030760.1">
    <property type="nucleotide sequence ID" value="NZ_CP036271.1"/>
</dbReference>
<keyword evidence="4" id="KW-1185">Reference proteome</keyword>
<dbReference type="SUPFAM" id="SSF49879">
    <property type="entry name" value="SMAD/FHA domain"/>
    <property type="match status" value="2"/>
</dbReference>
<dbReference type="SMART" id="SM00240">
    <property type="entry name" value="FHA"/>
    <property type="match status" value="2"/>
</dbReference>
<feature type="compositionally biased region" description="Low complexity" evidence="1">
    <location>
        <begin position="369"/>
        <end position="382"/>
    </location>
</feature>
<dbReference type="InterPro" id="IPR000253">
    <property type="entry name" value="FHA_dom"/>
</dbReference>
<dbReference type="KEGG" id="ccos:Pan44_29920"/>
<dbReference type="OrthoDB" id="220286at2"/>
<feature type="region of interest" description="Disordered" evidence="1">
    <location>
        <begin position="369"/>
        <end position="388"/>
    </location>
</feature>
<feature type="domain" description="FHA" evidence="2">
    <location>
        <begin position="79"/>
        <end position="128"/>
    </location>
</feature>
<protein>
    <submittedName>
        <fullName evidence="3">FHA domain protein</fullName>
    </submittedName>
</protein>
<organism evidence="3 4">
    <name type="scientific">Caulifigura coniformis</name>
    <dbReference type="NCBI Taxonomy" id="2527983"/>
    <lineage>
        <taxon>Bacteria</taxon>
        <taxon>Pseudomonadati</taxon>
        <taxon>Planctomycetota</taxon>
        <taxon>Planctomycetia</taxon>
        <taxon>Planctomycetales</taxon>
        <taxon>Planctomycetaceae</taxon>
        <taxon>Caulifigura</taxon>
    </lineage>
</organism>
<evidence type="ECO:0000256" key="1">
    <source>
        <dbReference type="SAM" id="MobiDB-lite"/>
    </source>
</evidence>
<dbReference type="Gene3D" id="2.60.200.20">
    <property type="match status" value="2"/>
</dbReference>
<dbReference type="InterPro" id="IPR050923">
    <property type="entry name" value="Cell_Proc_Reg/RNA_Proc"/>
</dbReference>
<dbReference type="CDD" id="cd00060">
    <property type="entry name" value="FHA"/>
    <property type="match status" value="2"/>
</dbReference>
<reference evidence="3 4" key="1">
    <citation type="submission" date="2019-02" db="EMBL/GenBank/DDBJ databases">
        <title>Deep-cultivation of Planctomycetes and their phenomic and genomic characterization uncovers novel biology.</title>
        <authorList>
            <person name="Wiegand S."/>
            <person name="Jogler M."/>
            <person name="Boedeker C."/>
            <person name="Pinto D."/>
            <person name="Vollmers J."/>
            <person name="Rivas-Marin E."/>
            <person name="Kohn T."/>
            <person name="Peeters S.H."/>
            <person name="Heuer A."/>
            <person name="Rast P."/>
            <person name="Oberbeckmann S."/>
            <person name="Bunk B."/>
            <person name="Jeske O."/>
            <person name="Meyerdierks A."/>
            <person name="Storesund J.E."/>
            <person name="Kallscheuer N."/>
            <person name="Luecker S."/>
            <person name="Lage O.M."/>
            <person name="Pohl T."/>
            <person name="Merkel B.J."/>
            <person name="Hornburger P."/>
            <person name="Mueller R.-W."/>
            <person name="Bruemmer F."/>
            <person name="Labrenz M."/>
            <person name="Spormann A.M."/>
            <person name="Op den Camp H."/>
            <person name="Overmann J."/>
            <person name="Amann R."/>
            <person name="Jetten M.S.M."/>
            <person name="Mascher T."/>
            <person name="Medema M.H."/>
            <person name="Devos D.P."/>
            <person name="Kaster A.-K."/>
            <person name="Ovreas L."/>
            <person name="Rohde M."/>
            <person name="Galperin M.Y."/>
            <person name="Jogler C."/>
        </authorList>
    </citation>
    <scope>NUCLEOTIDE SEQUENCE [LARGE SCALE GENOMIC DNA]</scope>
    <source>
        <strain evidence="3 4">Pan44</strain>
    </source>
</reference>
<dbReference type="AlphaFoldDB" id="A0A517SFP8"/>
<dbReference type="EMBL" id="CP036271">
    <property type="protein sequence ID" value="QDT54951.1"/>
    <property type="molecule type" value="Genomic_DNA"/>
</dbReference>
<dbReference type="PANTHER" id="PTHR23308">
    <property type="entry name" value="NUCLEAR INHIBITOR OF PROTEIN PHOSPHATASE-1"/>
    <property type="match status" value="1"/>
</dbReference>
<feature type="domain" description="FHA" evidence="2">
    <location>
        <begin position="193"/>
        <end position="242"/>
    </location>
</feature>
<name>A0A517SFP8_9PLAN</name>
<evidence type="ECO:0000313" key="4">
    <source>
        <dbReference type="Proteomes" id="UP000315700"/>
    </source>
</evidence>
<evidence type="ECO:0000259" key="2">
    <source>
        <dbReference type="PROSITE" id="PS50006"/>
    </source>
</evidence>
<dbReference type="PROSITE" id="PS50006">
    <property type="entry name" value="FHA_DOMAIN"/>
    <property type="match status" value="2"/>
</dbReference>